<feature type="region of interest" description="Disordered" evidence="1">
    <location>
        <begin position="123"/>
        <end position="154"/>
    </location>
</feature>
<sequence>MNINLQSLNNIQTLKAEYNHIAFWSLAQKYKKEMKEAGKITKYLHRGTVLRQRLRNTSWFNGFLDGQKTTTCDAFNIALLPNASESLRGIQHPDEKRGDRCSTENYWDRLIVPYDISHEIHQEEDLKGLDGQVSDKYEEISSDDESEGENNEDE</sequence>
<reference evidence="2" key="1">
    <citation type="submission" date="2021-03" db="EMBL/GenBank/DDBJ databases">
        <title>Draft genome sequence of rust myrtle Austropuccinia psidii MF-1, a brazilian biotype.</title>
        <authorList>
            <person name="Quecine M.C."/>
            <person name="Pachon D.M.R."/>
            <person name="Bonatelli M.L."/>
            <person name="Correr F.H."/>
            <person name="Franceschini L.M."/>
            <person name="Leite T.F."/>
            <person name="Margarido G.R.A."/>
            <person name="Almeida C.A."/>
            <person name="Ferrarezi J.A."/>
            <person name="Labate C.A."/>
        </authorList>
    </citation>
    <scope>NUCLEOTIDE SEQUENCE</scope>
    <source>
        <strain evidence="2">MF-1</strain>
    </source>
</reference>
<keyword evidence="3" id="KW-1185">Reference proteome</keyword>
<dbReference type="AlphaFoldDB" id="A0A9Q3JG54"/>
<accession>A0A9Q3JG54</accession>
<dbReference type="OrthoDB" id="2506837at2759"/>
<dbReference type="Proteomes" id="UP000765509">
    <property type="component" value="Unassembled WGS sequence"/>
</dbReference>
<evidence type="ECO:0000256" key="1">
    <source>
        <dbReference type="SAM" id="MobiDB-lite"/>
    </source>
</evidence>
<feature type="compositionally biased region" description="Acidic residues" evidence="1">
    <location>
        <begin position="140"/>
        <end position="154"/>
    </location>
</feature>
<comment type="caution">
    <text evidence="2">The sequence shown here is derived from an EMBL/GenBank/DDBJ whole genome shotgun (WGS) entry which is preliminary data.</text>
</comment>
<feature type="compositionally biased region" description="Basic and acidic residues" evidence="1">
    <location>
        <begin position="123"/>
        <end position="139"/>
    </location>
</feature>
<evidence type="ECO:0000313" key="3">
    <source>
        <dbReference type="Proteomes" id="UP000765509"/>
    </source>
</evidence>
<evidence type="ECO:0000313" key="2">
    <source>
        <dbReference type="EMBL" id="MBW0561807.1"/>
    </source>
</evidence>
<dbReference type="EMBL" id="AVOT02071544">
    <property type="protein sequence ID" value="MBW0561807.1"/>
    <property type="molecule type" value="Genomic_DNA"/>
</dbReference>
<gene>
    <name evidence="2" type="ORF">O181_101522</name>
</gene>
<name>A0A9Q3JG54_9BASI</name>
<protein>
    <submittedName>
        <fullName evidence="2">Uncharacterized protein</fullName>
    </submittedName>
</protein>
<proteinExistence type="predicted"/>
<organism evidence="2 3">
    <name type="scientific">Austropuccinia psidii MF-1</name>
    <dbReference type="NCBI Taxonomy" id="1389203"/>
    <lineage>
        <taxon>Eukaryota</taxon>
        <taxon>Fungi</taxon>
        <taxon>Dikarya</taxon>
        <taxon>Basidiomycota</taxon>
        <taxon>Pucciniomycotina</taxon>
        <taxon>Pucciniomycetes</taxon>
        <taxon>Pucciniales</taxon>
        <taxon>Sphaerophragmiaceae</taxon>
        <taxon>Austropuccinia</taxon>
    </lineage>
</organism>